<reference evidence="2 4" key="2">
    <citation type="journal article" date="2014" name="BMC Genomics">
        <title>An improved genome release (version Mt4.0) for the model legume Medicago truncatula.</title>
        <authorList>
            <person name="Tang H."/>
            <person name="Krishnakumar V."/>
            <person name="Bidwell S."/>
            <person name="Rosen B."/>
            <person name="Chan A."/>
            <person name="Zhou S."/>
            <person name="Gentzbittel L."/>
            <person name="Childs K.L."/>
            <person name="Yandell M."/>
            <person name="Gundlach H."/>
            <person name="Mayer K.F."/>
            <person name="Schwartz D.C."/>
            <person name="Town C.D."/>
        </authorList>
    </citation>
    <scope>GENOME REANNOTATION</scope>
    <source>
        <strain evidence="3 4">cv. Jemalong A17</strain>
    </source>
</reference>
<dbReference type="HOGENOM" id="CLU_2561735_0_0_1"/>
<sequence length="82" mass="8687">MPLGGKNPLLIESLEEVASCKTTQGVPPLACFNSRAFLKSLTFAWTALSGFQSTGSIFLFVPLIFAWTALSGFQSTGTLSIA</sequence>
<accession>G7IYL9</accession>
<dbReference type="EMBL" id="CM001219">
    <property type="protein sequence ID" value="AES68681.1"/>
    <property type="molecule type" value="Genomic_DNA"/>
</dbReference>
<keyword evidence="1 2" id="KW-0812">Transmembrane</keyword>
<dbReference type="AlphaFoldDB" id="G7IYL9"/>
<keyword evidence="4" id="KW-1185">Reference proteome</keyword>
<evidence type="ECO:0000313" key="4">
    <source>
        <dbReference type="Proteomes" id="UP000002051"/>
    </source>
</evidence>
<keyword evidence="1" id="KW-0472">Membrane</keyword>
<dbReference type="EnsemblPlants" id="AES68681">
    <property type="protein sequence ID" value="AES68681"/>
    <property type="gene ID" value="MTR_3g013610"/>
</dbReference>
<protein>
    <submittedName>
        <fullName evidence="2">Transmembrane protein, putative</fullName>
    </submittedName>
</protein>
<dbReference type="Proteomes" id="UP000002051">
    <property type="component" value="Chromosome 3"/>
</dbReference>
<name>G7IYL9_MEDTR</name>
<keyword evidence="1" id="KW-1133">Transmembrane helix</keyword>
<evidence type="ECO:0000313" key="3">
    <source>
        <dbReference type="EnsemblPlants" id="AES68681"/>
    </source>
</evidence>
<evidence type="ECO:0000256" key="1">
    <source>
        <dbReference type="SAM" id="Phobius"/>
    </source>
</evidence>
<proteinExistence type="predicted"/>
<reference evidence="3" key="3">
    <citation type="submission" date="2015-04" db="UniProtKB">
        <authorList>
            <consortium name="EnsemblPlants"/>
        </authorList>
    </citation>
    <scope>IDENTIFICATION</scope>
    <source>
        <strain evidence="3">cv. Jemalong A17</strain>
    </source>
</reference>
<feature type="transmembrane region" description="Helical" evidence="1">
    <location>
        <begin position="43"/>
        <end position="70"/>
    </location>
</feature>
<gene>
    <name evidence="2" type="ordered locus">MTR_3g013610</name>
</gene>
<reference evidence="2 4" key="1">
    <citation type="journal article" date="2011" name="Nature">
        <title>The Medicago genome provides insight into the evolution of rhizobial symbioses.</title>
        <authorList>
            <person name="Young N.D."/>
            <person name="Debelle F."/>
            <person name="Oldroyd G.E."/>
            <person name="Geurts R."/>
            <person name="Cannon S.B."/>
            <person name="Udvardi M.K."/>
            <person name="Benedito V.A."/>
            <person name="Mayer K.F."/>
            <person name="Gouzy J."/>
            <person name="Schoof H."/>
            <person name="Van de Peer Y."/>
            <person name="Proost S."/>
            <person name="Cook D.R."/>
            <person name="Meyers B.C."/>
            <person name="Spannagl M."/>
            <person name="Cheung F."/>
            <person name="De Mita S."/>
            <person name="Krishnakumar V."/>
            <person name="Gundlach H."/>
            <person name="Zhou S."/>
            <person name="Mudge J."/>
            <person name="Bharti A.K."/>
            <person name="Murray J.D."/>
            <person name="Naoumkina M.A."/>
            <person name="Rosen B."/>
            <person name="Silverstein K.A."/>
            <person name="Tang H."/>
            <person name="Rombauts S."/>
            <person name="Zhao P.X."/>
            <person name="Zhou P."/>
            <person name="Barbe V."/>
            <person name="Bardou P."/>
            <person name="Bechner M."/>
            <person name="Bellec A."/>
            <person name="Berger A."/>
            <person name="Berges H."/>
            <person name="Bidwell S."/>
            <person name="Bisseling T."/>
            <person name="Choisne N."/>
            <person name="Couloux A."/>
            <person name="Denny R."/>
            <person name="Deshpande S."/>
            <person name="Dai X."/>
            <person name="Doyle J.J."/>
            <person name="Dudez A.M."/>
            <person name="Farmer A.D."/>
            <person name="Fouteau S."/>
            <person name="Franken C."/>
            <person name="Gibelin C."/>
            <person name="Gish J."/>
            <person name="Goldstein S."/>
            <person name="Gonzalez A.J."/>
            <person name="Green P.J."/>
            <person name="Hallab A."/>
            <person name="Hartog M."/>
            <person name="Hua A."/>
            <person name="Humphray S.J."/>
            <person name="Jeong D.H."/>
            <person name="Jing Y."/>
            <person name="Jocker A."/>
            <person name="Kenton S.M."/>
            <person name="Kim D.J."/>
            <person name="Klee K."/>
            <person name="Lai H."/>
            <person name="Lang C."/>
            <person name="Lin S."/>
            <person name="Macmil S.L."/>
            <person name="Magdelenat G."/>
            <person name="Matthews L."/>
            <person name="McCorrison J."/>
            <person name="Monaghan E.L."/>
            <person name="Mun J.H."/>
            <person name="Najar F.Z."/>
            <person name="Nicholson C."/>
            <person name="Noirot C."/>
            <person name="O'Bleness M."/>
            <person name="Paule C.R."/>
            <person name="Poulain J."/>
            <person name="Prion F."/>
            <person name="Qin B."/>
            <person name="Qu C."/>
            <person name="Retzel E.F."/>
            <person name="Riddle C."/>
            <person name="Sallet E."/>
            <person name="Samain S."/>
            <person name="Samson N."/>
            <person name="Sanders I."/>
            <person name="Saurat O."/>
            <person name="Scarpelli C."/>
            <person name="Schiex T."/>
            <person name="Segurens B."/>
            <person name="Severin A.J."/>
            <person name="Sherrier D.J."/>
            <person name="Shi R."/>
            <person name="Sims S."/>
            <person name="Singer S.R."/>
            <person name="Sinharoy S."/>
            <person name="Sterck L."/>
            <person name="Viollet A."/>
            <person name="Wang B.B."/>
            <person name="Wang K."/>
            <person name="Wang M."/>
            <person name="Wang X."/>
            <person name="Warfsmann J."/>
            <person name="Weissenbach J."/>
            <person name="White D.D."/>
            <person name="White J.D."/>
            <person name="Wiley G.B."/>
            <person name="Wincker P."/>
            <person name="Xing Y."/>
            <person name="Yang L."/>
            <person name="Yao Z."/>
            <person name="Ying F."/>
            <person name="Zhai J."/>
            <person name="Zhou L."/>
            <person name="Zuber A."/>
            <person name="Denarie J."/>
            <person name="Dixon R.A."/>
            <person name="May G.D."/>
            <person name="Schwartz D.C."/>
            <person name="Rogers J."/>
            <person name="Quetier F."/>
            <person name="Town C.D."/>
            <person name="Roe B.A."/>
        </authorList>
    </citation>
    <scope>NUCLEOTIDE SEQUENCE [LARGE SCALE GENOMIC DNA]</scope>
    <source>
        <strain evidence="2">A17</strain>
        <strain evidence="3 4">cv. Jemalong A17</strain>
    </source>
</reference>
<organism evidence="2 4">
    <name type="scientific">Medicago truncatula</name>
    <name type="common">Barrel medic</name>
    <name type="synonym">Medicago tribuloides</name>
    <dbReference type="NCBI Taxonomy" id="3880"/>
    <lineage>
        <taxon>Eukaryota</taxon>
        <taxon>Viridiplantae</taxon>
        <taxon>Streptophyta</taxon>
        <taxon>Embryophyta</taxon>
        <taxon>Tracheophyta</taxon>
        <taxon>Spermatophyta</taxon>
        <taxon>Magnoliopsida</taxon>
        <taxon>eudicotyledons</taxon>
        <taxon>Gunneridae</taxon>
        <taxon>Pentapetalae</taxon>
        <taxon>rosids</taxon>
        <taxon>fabids</taxon>
        <taxon>Fabales</taxon>
        <taxon>Fabaceae</taxon>
        <taxon>Papilionoideae</taxon>
        <taxon>50 kb inversion clade</taxon>
        <taxon>NPAAA clade</taxon>
        <taxon>Hologalegina</taxon>
        <taxon>IRL clade</taxon>
        <taxon>Trifolieae</taxon>
        <taxon>Medicago</taxon>
    </lineage>
</organism>
<evidence type="ECO:0000313" key="2">
    <source>
        <dbReference type="EMBL" id="AES68681.1"/>
    </source>
</evidence>
<dbReference type="PaxDb" id="3880-AES68681"/>